<keyword evidence="2" id="KW-1185">Reference proteome</keyword>
<name>A0AAV4C6S8_9GAST</name>
<protein>
    <submittedName>
        <fullName evidence="1">Uncharacterized protein</fullName>
    </submittedName>
</protein>
<evidence type="ECO:0000313" key="2">
    <source>
        <dbReference type="Proteomes" id="UP000735302"/>
    </source>
</evidence>
<accession>A0AAV4C6S8</accession>
<dbReference type="Proteomes" id="UP000735302">
    <property type="component" value="Unassembled WGS sequence"/>
</dbReference>
<sequence length="138" mass="15856">MYCVESSQRKQVGSDKKKFYRGQSLPSPGSILHLFCNTIYIAAYEQEWLLLLVDKSSVFARLFRFCDYFFNIASPQQGDLRLSGPLSGQGAGGGARTRNRRVPADLRMNSLSFITDALKILRRHQTYFMKRKKKNHSQ</sequence>
<comment type="caution">
    <text evidence="1">The sequence shown here is derived from an EMBL/GenBank/DDBJ whole genome shotgun (WGS) entry which is preliminary data.</text>
</comment>
<reference evidence="1 2" key="1">
    <citation type="journal article" date="2021" name="Elife">
        <title>Chloroplast acquisition without the gene transfer in kleptoplastic sea slugs, Plakobranchus ocellatus.</title>
        <authorList>
            <person name="Maeda T."/>
            <person name="Takahashi S."/>
            <person name="Yoshida T."/>
            <person name="Shimamura S."/>
            <person name="Takaki Y."/>
            <person name="Nagai Y."/>
            <person name="Toyoda A."/>
            <person name="Suzuki Y."/>
            <person name="Arimoto A."/>
            <person name="Ishii H."/>
            <person name="Satoh N."/>
            <person name="Nishiyama T."/>
            <person name="Hasebe M."/>
            <person name="Maruyama T."/>
            <person name="Minagawa J."/>
            <person name="Obokata J."/>
            <person name="Shigenobu S."/>
        </authorList>
    </citation>
    <scope>NUCLEOTIDE SEQUENCE [LARGE SCALE GENOMIC DNA]</scope>
</reference>
<gene>
    <name evidence="1" type="ORF">PoB_005288900</name>
</gene>
<dbReference type="AlphaFoldDB" id="A0AAV4C6S8"/>
<evidence type="ECO:0000313" key="1">
    <source>
        <dbReference type="EMBL" id="GFO26384.1"/>
    </source>
</evidence>
<proteinExistence type="predicted"/>
<dbReference type="EMBL" id="BLXT01005830">
    <property type="protein sequence ID" value="GFO26384.1"/>
    <property type="molecule type" value="Genomic_DNA"/>
</dbReference>
<organism evidence="1 2">
    <name type="scientific">Plakobranchus ocellatus</name>
    <dbReference type="NCBI Taxonomy" id="259542"/>
    <lineage>
        <taxon>Eukaryota</taxon>
        <taxon>Metazoa</taxon>
        <taxon>Spiralia</taxon>
        <taxon>Lophotrochozoa</taxon>
        <taxon>Mollusca</taxon>
        <taxon>Gastropoda</taxon>
        <taxon>Heterobranchia</taxon>
        <taxon>Euthyneura</taxon>
        <taxon>Panpulmonata</taxon>
        <taxon>Sacoglossa</taxon>
        <taxon>Placobranchoidea</taxon>
        <taxon>Plakobranchidae</taxon>
        <taxon>Plakobranchus</taxon>
    </lineage>
</organism>